<evidence type="ECO:0000256" key="1">
    <source>
        <dbReference type="SAM" id="MobiDB-lite"/>
    </source>
</evidence>
<feature type="region of interest" description="Disordered" evidence="1">
    <location>
        <begin position="1"/>
        <end position="36"/>
    </location>
</feature>
<name>A0A3N4IZD7_9PEZI</name>
<keyword evidence="2" id="KW-1133">Transmembrane helix</keyword>
<proteinExistence type="predicted"/>
<dbReference type="AlphaFoldDB" id="A0A3N4IZD7"/>
<dbReference type="Proteomes" id="UP000276215">
    <property type="component" value="Unassembled WGS sequence"/>
</dbReference>
<evidence type="ECO:0000313" key="4">
    <source>
        <dbReference type="Proteomes" id="UP000276215"/>
    </source>
</evidence>
<keyword evidence="2" id="KW-0472">Membrane</keyword>
<feature type="compositionally biased region" description="Polar residues" evidence="1">
    <location>
        <begin position="18"/>
        <end position="33"/>
    </location>
</feature>
<gene>
    <name evidence="3" type="ORF">L873DRAFT_306504</name>
</gene>
<feature type="transmembrane region" description="Helical" evidence="2">
    <location>
        <begin position="57"/>
        <end position="75"/>
    </location>
</feature>
<protein>
    <submittedName>
        <fullName evidence="3">Uncharacterized protein</fullName>
    </submittedName>
</protein>
<keyword evidence="4" id="KW-1185">Reference proteome</keyword>
<dbReference type="EMBL" id="ML120495">
    <property type="protein sequence ID" value="RPA91523.1"/>
    <property type="molecule type" value="Genomic_DNA"/>
</dbReference>
<reference evidence="3 4" key="1">
    <citation type="journal article" date="2018" name="Nat. Ecol. Evol.">
        <title>Pezizomycetes genomes reveal the molecular basis of ectomycorrhizal truffle lifestyle.</title>
        <authorList>
            <person name="Murat C."/>
            <person name="Payen T."/>
            <person name="Noel B."/>
            <person name="Kuo A."/>
            <person name="Morin E."/>
            <person name="Chen J."/>
            <person name="Kohler A."/>
            <person name="Krizsan K."/>
            <person name="Balestrini R."/>
            <person name="Da Silva C."/>
            <person name="Montanini B."/>
            <person name="Hainaut M."/>
            <person name="Levati E."/>
            <person name="Barry K.W."/>
            <person name="Belfiori B."/>
            <person name="Cichocki N."/>
            <person name="Clum A."/>
            <person name="Dockter R.B."/>
            <person name="Fauchery L."/>
            <person name="Guy J."/>
            <person name="Iotti M."/>
            <person name="Le Tacon F."/>
            <person name="Lindquist E.A."/>
            <person name="Lipzen A."/>
            <person name="Malagnac F."/>
            <person name="Mello A."/>
            <person name="Molinier V."/>
            <person name="Miyauchi S."/>
            <person name="Poulain J."/>
            <person name="Riccioni C."/>
            <person name="Rubini A."/>
            <person name="Sitrit Y."/>
            <person name="Splivallo R."/>
            <person name="Traeger S."/>
            <person name="Wang M."/>
            <person name="Zifcakova L."/>
            <person name="Wipf D."/>
            <person name="Zambonelli A."/>
            <person name="Paolocci F."/>
            <person name="Nowrousian M."/>
            <person name="Ottonello S."/>
            <person name="Baldrian P."/>
            <person name="Spatafora J.W."/>
            <person name="Henrissat B."/>
            <person name="Nagy L.G."/>
            <person name="Aury J.M."/>
            <person name="Wincker P."/>
            <person name="Grigoriev I.V."/>
            <person name="Bonfante P."/>
            <person name="Martin F.M."/>
        </authorList>
    </citation>
    <scope>NUCLEOTIDE SEQUENCE [LARGE SCALE GENOMIC DNA]</scope>
    <source>
        <strain evidence="3 4">120613-1</strain>
    </source>
</reference>
<accession>A0A3N4IZD7</accession>
<sequence length="105" mass="11551">MRLESFNNPAKPRAFGKKTSNSGSRHPTQSPKPSTLEVDDCLPSWLHSSLYLECRDLVYAISIFFPCLLGLLGIARSTSSRLNGSGEKYLCFGGRSLLGSREITI</sequence>
<organism evidence="3 4">
    <name type="scientific">Choiromyces venosus 120613-1</name>
    <dbReference type="NCBI Taxonomy" id="1336337"/>
    <lineage>
        <taxon>Eukaryota</taxon>
        <taxon>Fungi</taxon>
        <taxon>Dikarya</taxon>
        <taxon>Ascomycota</taxon>
        <taxon>Pezizomycotina</taxon>
        <taxon>Pezizomycetes</taxon>
        <taxon>Pezizales</taxon>
        <taxon>Tuberaceae</taxon>
        <taxon>Choiromyces</taxon>
    </lineage>
</organism>
<keyword evidence="2" id="KW-0812">Transmembrane</keyword>
<evidence type="ECO:0000313" key="3">
    <source>
        <dbReference type="EMBL" id="RPA91523.1"/>
    </source>
</evidence>
<evidence type="ECO:0000256" key="2">
    <source>
        <dbReference type="SAM" id="Phobius"/>
    </source>
</evidence>